<sequence>MKNTHKKWMRKAKELCPEVKVVAYDFEEYLRVSTRIYEIFFAYTNMVQAQSIDEAYLQFPKVGVSDPSQLANDIRRDIFKATQCTASAGVAESMLLARVATARAKPNGCHFFKTREDAEKDIEEMAIALLPGFFFSLWLCDKFRERLEELGVKNCRDLKNFTKSHLQREFGKVGETFFNYVRGVDNRSLVIERLRKSVGAEVGWGVRFETLKQVKEFIDDLAEEVSSRLLSVGGKGAKGKKIHLRLKSKHKDAPESTYKFLGQGWCDTVTRCVQLPLATNDKHVIAETVHDMYLKLNVPPGIVRSVGIQVAQVNFSIIFFKLFFLTCVFLNLFDYVLKLQYSDNESKVQPTGSKIIEFLSKNEVNKEEAKRVTAKLIVIEFVENPLRQLNMGIPTNITKPNANETLRGKSGASVGHKHSTAKTSHTFFFTKTESFPNKTKNELVIGSANVPKQSCTFANKDVSSFFVQESFDEIRPSLIKWLNYCEIANDCHYSLLKLYLLDCLEQERLEHVTQVLRCVNWFGTKNDSWQRVVKMLTDEIQAILQKKYCGTLDL</sequence>
<dbReference type="GO" id="GO:0046872">
    <property type="term" value="F:metal ion binding"/>
    <property type="evidence" value="ECO:0007669"/>
    <property type="project" value="UniProtKB-KW"/>
</dbReference>
<dbReference type="GO" id="GO:0070987">
    <property type="term" value="P:error-free translesion synthesis"/>
    <property type="evidence" value="ECO:0007669"/>
    <property type="project" value="TreeGrafter"/>
</dbReference>
<evidence type="ECO:0000313" key="16">
    <source>
        <dbReference type="Proteomes" id="UP000023152"/>
    </source>
</evidence>
<dbReference type="InterPro" id="IPR038401">
    <property type="entry name" value="Rev1_C_sf"/>
</dbReference>
<dbReference type="Gene3D" id="1.20.58.1280">
    <property type="entry name" value="DNA repair protein Rev1, C-terminal domain"/>
    <property type="match status" value="1"/>
</dbReference>
<dbReference type="InterPro" id="IPR036775">
    <property type="entry name" value="DNA_pol_Y-fam_lit_finger_sf"/>
</dbReference>
<keyword evidence="10" id="KW-0238">DNA-binding</keyword>
<dbReference type="GO" id="GO:0003684">
    <property type="term" value="F:damaged DNA binding"/>
    <property type="evidence" value="ECO:0007669"/>
    <property type="project" value="InterPro"/>
</dbReference>
<evidence type="ECO:0000313" key="15">
    <source>
        <dbReference type="EMBL" id="ETO06478.1"/>
    </source>
</evidence>
<evidence type="ECO:0000256" key="3">
    <source>
        <dbReference type="ARBA" id="ARBA00020399"/>
    </source>
</evidence>
<dbReference type="InterPro" id="IPR043128">
    <property type="entry name" value="Rev_trsase/Diguanyl_cyclase"/>
</dbReference>
<keyword evidence="16" id="KW-1185">Reference proteome</keyword>
<evidence type="ECO:0000256" key="8">
    <source>
        <dbReference type="ARBA" id="ARBA00022763"/>
    </source>
</evidence>
<keyword evidence="13" id="KW-0812">Transmembrane</keyword>
<evidence type="ECO:0000256" key="7">
    <source>
        <dbReference type="ARBA" id="ARBA00022723"/>
    </source>
</evidence>
<dbReference type="PANTHER" id="PTHR45990">
    <property type="entry name" value="DNA REPAIR PROTEIN REV1"/>
    <property type="match status" value="1"/>
</dbReference>
<dbReference type="Pfam" id="PF00817">
    <property type="entry name" value="IMS"/>
    <property type="match status" value="1"/>
</dbReference>
<evidence type="ECO:0000256" key="11">
    <source>
        <dbReference type="ARBA" id="ARBA00023204"/>
    </source>
</evidence>
<evidence type="ECO:0000256" key="9">
    <source>
        <dbReference type="ARBA" id="ARBA00022842"/>
    </source>
</evidence>
<dbReference type="Pfam" id="PF16727">
    <property type="entry name" value="REV1_C"/>
    <property type="match status" value="1"/>
</dbReference>
<evidence type="ECO:0000256" key="6">
    <source>
        <dbReference type="ARBA" id="ARBA00022695"/>
    </source>
</evidence>
<dbReference type="Gene3D" id="3.30.1490.100">
    <property type="entry name" value="DNA polymerase, Y-family, little finger domain"/>
    <property type="match status" value="1"/>
</dbReference>
<dbReference type="InterPro" id="IPR017961">
    <property type="entry name" value="DNA_pol_Y-fam_little_finger"/>
</dbReference>
<keyword evidence="4" id="KW-0237">DNA synthesis</keyword>
<evidence type="ECO:0000256" key="4">
    <source>
        <dbReference type="ARBA" id="ARBA00022634"/>
    </source>
</evidence>
<evidence type="ECO:0000256" key="13">
    <source>
        <dbReference type="SAM" id="Phobius"/>
    </source>
</evidence>
<dbReference type="Pfam" id="PF11799">
    <property type="entry name" value="IMS_C"/>
    <property type="match status" value="1"/>
</dbReference>
<dbReference type="InterPro" id="IPR043502">
    <property type="entry name" value="DNA/RNA_pol_sf"/>
</dbReference>
<dbReference type="Pfam" id="PF21999">
    <property type="entry name" value="IMS_HHH_1"/>
    <property type="match status" value="1"/>
</dbReference>
<keyword evidence="12" id="KW-0539">Nucleus</keyword>
<dbReference type="Proteomes" id="UP000023152">
    <property type="component" value="Unassembled WGS sequence"/>
</dbReference>
<evidence type="ECO:0000256" key="12">
    <source>
        <dbReference type="ARBA" id="ARBA00023242"/>
    </source>
</evidence>
<dbReference type="FunFam" id="3.30.1490.100:FF:000001">
    <property type="entry name" value="DNA repair protein REV1"/>
    <property type="match status" value="1"/>
</dbReference>
<keyword evidence="11" id="KW-0234">DNA repair</keyword>
<feature type="transmembrane region" description="Helical" evidence="13">
    <location>
        <begin position="315"/>
        <end position="337"/>
    </location>
</feature>
<dbReference type="EMBL" id="ASPP01027096">
    <property type="protein sequence ID" value="ETO06478.1"/>
    <property type="molecule type" value="Genomic_DNA"/>
</dbReference>
<accession>X6LX19</accession>
<evidence type="ECO:0000256" key="5">
    <source>
        <dbReference type="ARBA" id="ARBA00022679"/>
    </source>
</evidence>
<proteinExistence type="inferred from homology"/>
<dbReference type="GO" id="GO:0005634">
    <property type="term" value="C:nucleus"/>
    <property type="evidence" value="ECO:0007669"/>
    <property type="project" value="UniProtKB-SubCell"/>
</dbReference>
<keyword evidence="13" id="KW-1133">Transmembrane helix</keyword>
<dbReference type="Gene3D" id="3.40.1170.60">
    <property type="match status" value="1"/>
</dbReference>
<dbReference type="SUPFAM" id="SSF56672">
    <property type="entry name" value="DNA/RNA polymerases"/>
    <property type="match status" value="1"/>
</dbReference>
<evidence type="ECO:0000256" key="10">
    <source>
        <dbReference type="ARBA" id="ARBA00023125"/>
    </source>
</evidence>
<protein>
    <recommendedName>
        <fullName evidence="3">DNA repair protein REV1</fullName>
    </recommendedName>
</protein>
<dbReference type="InterPro" id="IPR031991">
    <property type="entry name" value="Rev1_C"/>
</dbReference>
<dbReference type="Gene3D" id="3.30.70.270">
    <property type="match status" value="1"/>
</dbReference>
<reference evidence="15 16" key="1">
    <citation type="journal article" date="2013" name="Curr. Biol.">
        <title>The Genome of the Foraminiferan Reticulomyxa filosa.</title>
        <authorList>
            <person name="Glockner G."/>
            <person name="Hulsmann N."/>
            <person name="Schleicher M."/>
            <person name="Noegel A.A."/>
            <person name="Eichinger L."/>
            <person name="Gallinger C."/>
            <person name="Pawlowski J."/>
            <person name="Sierra R."/>
            <person name="Euteneuer U."/>
            <person name="Pillet L."/>
            <person name="Moustafa A."/>
            <person name="Platzer M."/>
            <person name="Groth M."/>
            <person name="Szafranski K."/>
            <person name="Schliwa M."/>
        </authorList>
    </citation>
    <scope>NUCLEOTIDE SEQUENCE [LARGE SCALE GENOMIC DNA]</scope>
</reference>
<evidence type="ECO:0000259" key="14">
    <source>
        <dbReference type="PROSITE" id="PS50173"/>
    </source>
</evidence>
<name>X6LX19_RETFI</name>
<keyword evidence="9" id="KW-0460">Magnesium</keyword>
<keyword evidence="8" id="KW-0227">DNA damage</keyword>
<dbReference type="GO" id="GO:0003887">
    <property type="term" value="F:DNA-directed DNA polymerase activity"/>
    <property type="evidence" value="ECO:0007669"/>
    <property type="project" value="InterPro"/>
</dbReference>
<feature type="domain" description="UmuC" evidence="14">
    <location>
        <begin position="11"/>
        <end position="134"/>
    </location>
</feature>
<keyword evidence="6" id="KW-0548">Nucleotidyltransferase</keyword>
<organism evidence="15 16">
    <name type="scientific">Reticulomyxa filosa</name>
    <dbReference type="NCBI Taxonomy" id="46433"/>
    <lineage>
        <taxon>Eukaryota</taxon>
        <taxon>Sar</taxon>
        <taxon>Rhizaria</taxon>
        <taxon>Retaria</taxon>
        <taxon>Foraminifera</taxon>
        <taxon>Monothalamids</taxon>
        <taxon>Reticulomyxidae</taxon>
        <taxon>Reticulomyxa</taxon>
    </lineage>
</organism>
<keyword evidence="13" id="KW-0472">Membrane</keyword>
<gene>
    <name evidence="15" type="ORF">RFI_30917</name>
</gene>
<dbReference type="GO" id="GO:0042276">
    <property type="term" value="P:error-prone translesion synthesis"/>
    <property type="evidence" value="ECO:0007669"/>
    <property type="project" value="TreeGrafter"/>
</dbReference>
<evidence type="ECO:0000256" key="1">
    <source>
        <dbReference type="ARBA" id="ARBA00004123"/>
    </source>
</evidence>
<comment type="caution">
    <text evidence="15">The sequence shown here is derived from an EMBL/GenBank/DDBJ whole genome shotgun (WGS) entry which is preliminary data.</text>
</comment>
<keyword evidence="5 15" id="KW-0808">Transferase</keyword>
<dbReference type="SUPFAM" id="SSF100879">
    <property type="entry name" value="Lesion bypass DNA polymerase (Y-family), little finger domain"/>
    <property type="match status" value="1"/>
</dbReference>
<comment type="similarity">
    <text evidence="2">Belongs to the DNA polymerase type-Y family.</text>
</comment>
<dbReference type="PROSITE" id="PS50173">
    <property type="entry name" value="UMUC"/>
    <property type="match status" value="1"/>
</dbReference>
<dbReference type="AlphaFoldDB" id="X6LX19"/>
<dbReference type="PANTHER" id="PTHR45990:SF1">
    <property type="entry name" value="DNA REPAIR PROTEIN REV1"/>
    <property type="match status" value="1"/>
</dbReference>
<dbReference type="GO" id="GO:0017125">
    <property type="term" value="F:deoxycytidyl transferase activity"/>
    <property type="evidence" value="ECO:0007669"/>
    <property type="project" value="TreeGrafter"/>
</dbReference>
<evidence type="ECO:0000256" key="2">
    <source>
        <dbReference type="ARBA" id="ARBA00010945"/>
    </source>
</evidence>
<dbReference type="InterPro" id="IPR001126">
    <property type="entry name" value="UmuC"/>
</dbReference>
<keyword evidence="7" id="KW-0479">Metal-binding</keyword>
<dbReference type="Gene3D" id="1.10.150.20">
    <property type="entry name" value="5' to 3' exonuclease, C-terminal subdomain"/>
    <property type="match status" value="1"/>
</dbReference>
<dbReference type="GO" id="GO:0006281">
    <property type="term" value="P:DNA repair"/>
    <property type="evidence" value="ECO:0007669"/>
    <property type="project" value="UniProtKB-KW"/>
</dbReference>
<comment type="subcellular location">
    <subcellularLocation>
        <location evidence="1">Nucleus</location>
    </subcellularLocation>
</comment>
<dbReference type="InterPro" id="IPR053848">
    <property type="entry name" value="IMS_HHH_1"/>
</dbReference>
<dbReference type="OrthoDB" id="427711at2759"/>